<evidence type="ECO:0000256" key="3">
    <source>
        <dbReference type="ARBA" id="ARBA00022884"/>
    </source>
</evidence>
<proteinExistence type="predicted"/>
<sequence length="263" mass="29614">MRLPHIQLQFIPTFDKNTDGFVSNNDTPKEDAPELQLQHEIVPLSVALQLNEEEGSDGESDGVEIHADSPVSKSHPFATVIPHRCPIITKDLETIQKALVGSNVADEDGFTAVVSKSSRKKKKGYQTRSQGFGSYIHMEKVEIVLKLEFIYDAATRFCFGVATDQHGCYLLQRCIEFSNGNSQQNAIAELTAQFKGNYVLLSVQKFSIHVVEKCLEHIVLVRADKLASHGYMATDTIWWDIMPEFVRGDFFRDRIGLPNLRFP</sequence>
<dbReference type="EnsemblPlants" id="AES87555">
    <property type="protein sequence ID" value="AES87555"/>
    <property type="gene ID" value="MTR_4g029480"/>
</dbReference>
<dbReference type="GO" id="GO:0010608">
    <property type="term" value="P:post-transcriptional regulation of gene expression"/>
    <property type="evidence" value="ECO:0000318"/>
    <property type="project" value="GO_Central"/>
</dbReference>
<evidence type="ECO:0000256" key="4">
    <source>
        <dbReference type="PROSITE-ProRule" id="PRU00317"/>
    </source>
</evidence>
<evidence type="ECO:0000256" key="2">
    <source>
        <dbReference type="ARBA" id="ARBA00022845"/>
    </source>
</evidence>
<dbReference type="PROSITE" id="PS50302">
    <property type="entry name" value="PUM"/>
    <property type="match status" value="1"/>
</dbReference>
<organism evidence="5 7">
    <name type="scientific">Medicago truncatula</name>
    <name type="common">Barrel medic</name>
    <name type="synonym">Medicago tribuloides</name>
    <dbReference type="NCBI Taxonomy" id="3880"/>
    <lineage>
        <taxon>Eukaryota</taxon>
        <taxon>Viridiplantae</taxon>
        <taxon>Streptophyta</taxon>
        <taxon>Embryophyta</taxon>
        <taxon>Tracheophyta</taxon>
        <taxon>Spermatophyta</taxon>
        <taxon>Magnoliopsida</taxon>
        <taxon>eudicotyledons</taxon>
        <taxon>Gunneridae</taxon>
        <taxon>Pentapetalae</taxon>
        <taxon>rosids</taxon>
        <taxon>fabids</taxon>
        <taxon>Fabales</taxon>
        <taxon>Fabaceae</taxon>
        <taxon>Papilionoideae</taxon>
        <taxon>50 kb inversion clade</taxon>
        <taxon>NPAAA clade</taxon>
        <taxon>Hologalegina</taxon>
        <taxon>IRL clade</taxon>
        <taxon>Trifolieae</taxon>
        <taxon>Medicago</taxon>
    </lineage>
</organism>
<dbReference type="HOGENOM" id="CLU_1059116_0_0_1"/>
<dbReference type="EMBL" id="CM001220">
    <property type="protein sequence ID" value="AES87555.1"/>
    <property type="molecule type" value="Genomic_DNA"/>
</dbReference>
<keyword evidence="7" id="KW-1185">Reference proteome</keyword>
<evidence type="ECO:0000313" key="5">
    <source>
        <dbReference type="EMBL" id="AES87555.1"/>
    </source>
</evidence>
<reference evidence="6" key="3">
    <citation type="submission" date="2015-04" db="UniProtKB">
        <authorList>
            <consortium name="EnsemblPlants"/>
        </authorList>
    </citation>
    <scope>IDENTIFICATION</scope>
    <source>
        <strain evidence="6">cv. Jemalong A17</strain>
    </source>
</reference>
<protein>
    <submittedName>
        <fullName evidence="5">Pumilio-family RNA-binding repeatprotein</fullName>
    </submittedName>
</protein>
<dbReference type="PANTHER" id="PTHR12537:SF13">
    <property type="entry name" value="PUMILIO HOMOLOGY DOMAIN FAMILY MEMBER 4"/>
    <property type="match status" value="1"/>
</dbReference>
<reference evidence="5 7" key="2">
    <citation type="journal article" date="2014" name="BMC Genomics">
        <title>An improved genome release (version Mt4.0) for the model legume Medicago truncatula.</title>
        <authorList>
            <person name="Tang H."/>
            <person name="Krishnakumar V."/>
            <person name="Bidwell S."/>
            <person name="Rosen B."/>
            <person name="Chan A."/>
            <person name="Zhou S."/>
            <person name="Gentzbittel L."/>
            <person name="Childs K.L."/>
            <person name="Yandell M."/>
            <person name="Gundlach H."/>
            <person name="Mayer K.F."/>
            <person name="Schwartz D.C."/>
            <person name="Town C.D."/>
        </authorList>
    </citation>
    <scope>GENOME REANNOTATION</scope>
    <source>
        <strain evidence="6 7">cv. Jemalong A17</strain>
    </source>
</reference>
<dbReference type="eggNOG" id="KOG2049">
    <property type="taxonomic scope" value="Eukaryota"/>
</dbReference>
<keyword evidence="2" id="KW-0810">Translation regulation</keyword>
<dbReference type="InterPro" id="IPR016024">
    <property type="entry name" value="ARM-type_fold"/>
</dbReference>
<dbReference type="Proteomes" id="UP000002051">
    <property type="component" value="Chromosome 4"/>
</dbReference>
<keyword evidence="1" id="KW-0677">Repeat</keyword>
<dbReference type="Pfam" id="PF00806">
    <property type="entry name" value="PUF"/>
    <property type="match status" value="2"/>
</dbReference>
<dbReference type="InterPro" id="IPR001313">
    <property type="entry name" value="Pumilio_RNA-bd_rpt"/>
</dbReference>
<dbReference type="GO" id="GO:0006417">
    <property type="term" value="P:regulation of translation"/>
    <property type="evidence" value="ECO:0007669"/>
    <property type="project" value="UniProtKB-KW"/>
</dbReference>
<evidence type="ECO:0000313" key="6">
    <source>
        <dbReference type="EnsemblPlants" id="AES87555"/>
    </source>
</evidence>
<accession>G7JJK9</accession>
<gene>
    <name evidence="5" type="ordered locus">MTR_4g029480</name>
</gene>
<keyword evidence="3" id="KW-0694">RNA-binding</keyword>
<dbReference type="PANTHER" id="PTHR12537">
    <property type="entry name" value="RNA BINDING PROTEIN PUMILIO-RELATED"/>
    <property type="match status" value="1"/>
</dbReference>
<reference evidence="5 7" key="1">
    <citation type="journal article" date="2011" name="Nature">
        <title>The Medicago genome provides insight into the evolution of rhizobial symbioses.</title>
        <authorList>
            <person name="Young N.D."/>
            <person name="Debelle F."/>
            <person name="Oldroyd G.E."/>
            <person name="Geurts R."/>
            <person name="Cannon S.B."/>
            <person name="Udvardi M.K."/>
            <person name="Benedito V.A."/>
            <person name="Mayer K.F."/>
            <person name="Gouzy J."/>
            <person name="Schoof H."/>
            <person name="Van de Peer Y."/>
            <person name="Proost S."/>
            <person name="Cook D.R."/>
            <person name="Meyers B.C."/>
            <person name="Spannagl M."/>
            <person name="Cheung F."/>
            <person name="De Mita S."/>
            <person name="Krishnakumar V."/>
            <person name="Gundlach H."/>
            <person name="Zhou S."/>
            <person name="Mudge J."/>
            <person name="Bharti A.K."/>
            <person name="Murray J.D."/>
            <person name="Naoumkina M.A."/>
            <person name="Rosen B."/>
            <person name="Silverstein K.A."/>
            <person name="Tang H."/>
            <person name="Rombauts S."/>
            <person name="Zhao P.X."/>
            <person name="Zhou P."/>
            <person name="Barbe V."/>
            <person name="Bardou P."/>
            <person name="Bechner M."/>
            <person name="Bellec A."/>
            <person name="Berger A."/>
            <person name="Berges H."/>
            <person name="Bidwell S."/>
            <person name="Bisseling T."/>
            <person name="Choisne N."/>
            <person name="Couloux A."/>
            <person name="Denny R."/>
            <person name="Deshpande S."/>
            <person name="Dai X."/>
            <person name="Doyle J.J."/>
            <person name="Dudez A.M."/>
            <person name="Farmer A.D."/>
            <person name="Fouteau S."/>
            <person name="Franken C."/>
            <person name="Gibelin C."/>
            <person name="Gish J."/>
            <person name="Goldstein S."/>
            <person name="Gonzalez A.J."/>
            <person name="Green P.J."/>
            <person name="Hallab A."/>
            <person name="Hartog M."/>
            <person name="Hua A."/>
            <person name="Humphray S.J."/>
            <person name="Jeong D.H."/>
            <person name="Jing Y."/>
            <person name="Jocker A."/>
            <person name="Kenton S.M."/>
            <person name="Kim D.J."/>
            <person name="Klee K."/>
            <person name="Lai H."/>
            <person name="Lang C."/>
            <person name="Lin S."/>
            <person name="Macmil S.L."/>
            <person name="Magdelenat G."/>
            <person name="Matthews L."/>
            <person name="McCorrison J."/>
            <person name="Monaghan E.L."/>
            <person name="Mun J.H."/>
            <person name="Najar F.Z."/>
            <person name="Nicholson C."/>
            <person name="Noirot C."/>
            <person name="O'Bleness M."/>
            <person name="Paule C.R."/>
            <person name="Poulain J."/>
            <person name="Prion F."/>
            <person name="Qin B."/>
            <person name="Qu C."/>
            <person name="Retzel E.F."/>
            <person name="Riddle C."/>
            <person name="Sallet E."/>
            <person name="Samain S."/>
            <person name="Samson N."/>
            <person name="Sanders I."/>
            <person name="Saurat O."/>
            <person name="Scarpelli C."/>
            <person name="Schiex T."/>
            <person name="Segurens B."/>
            <person name="Severin A.J."/>
            <person name="Sherrier D.J."/>
            <person name="Shi R."/>
            <person name="Sims S."/>
            <person name="Singer S.R."/>
            <person name="Sinharoy S."/>
            <person name="Sterck L."/>
            <person name="Viollet A."/>
            <person name="Wang B.B."/>
            <person name="Wang K."/>
            <person name="Wang M."/>
            <person name="Wang X."/>
            <person name="Warfsmann J."/>
            <person name="Weissenbach J."/>
            <person name="White D.D."/>
            <person name="White J.D."/>
            <person name="Wiley G.B."/>
            <person name="Wincker P."/>
            <person name="Xing Y."/>
            <person name="Yang L."/>
            <person name="Yao Z."/>
            <person name="Ying F."/>
            <person name="Zhai J."/>
            <person name="Zhou L."/>
            <person name="Zuber A."/>
            <person name="Denarie J."/>
            <person name="Dixon R.A."/>
            <person name="May G.D."/>
            <person name="Schwartz D.C."/>
            <person name="Rogers J."/>
            <person name="Quetier F."/>
            <person name="Town C.D."/>
            <person name="Roe B.A."/>
        </authorList>
    </citation>
    <scope>NUCLEOTIDE SEQUENCE [LARGE SCALE GENOMIC DNA]</scope>
    <source>
        <strain evidence="5">A17</strain>
        <strain evidence="6 7">cv. Jemalong A17</strain>
    </source>
</reference>
<feature type="repeat" description="Pumilio" evidence="4">
    <location>
        <begin position="153"/>
        <end position="189"/>
    </location>
</feature>
<dbReference type="Gene3D" id="1.25.10.10">
    <property type="entry name" value="Leucine-rich Repeat Variant"/>
    <property type="match status" value="1"/>
</dbReference>
<name>G7JJK9_MEDTR</name>
<dbReference type="AlphaFoldDB" id="G7JJK9"/>
<evidence type="ECO:0000256" key="1">
    <source>
        <dbReference type="ARBA" id="ARBA00022737"/>
    </source>
</evidence>
<evidence type="ECO:0000313" key="7">
    <source>
        <dbReference type="Proteomes" id="UP000002051"/>
    </source>
</evidence>
<dbReference type="InterPro" id="IPR011989">
    <property type="entry name" value="ARM-like"/>
</dbReference>
<dbReference type="SUPFAM" id="SSF48371">
    <property type="entry name" value="ARM repeat"/>
    <property type="match status" value="1"/>
</dbReference>
<dbReference type="GO" id="GO:0003729">
    <property type="term" value="F:mRNA binding"/>
    <property type="evidence" value="ECO:0000318"/>
    <property type="project" value="GO_Central"/>
</dbReference>
<dbReference type="SMART" id="SM00025">
    <property type="entry name" value="Pumilio"/>
    <property type="match status" value="2"/>
</dbReference>
<dbReference type="GO" id="GO:0005737">
    <property type="term" value="C:cytoplasm"/>
    <property type="evidence" value="ECO:0000318"/>
    <property type="project" value="GO_Central"/>
</dbReference>
<dbReference type="PaxDb" id="3880-AES87555"/>